<dbReference type="Gene3D" id="3.40.50.2300">
    <property type="match status" value="1"/>
</dbReference>
<dbReference type="PANTHER" id="PTHR37299:SF1">
    <property type="entry name" value="STAGE 0 SPORULATION PROTEIN A HOMOLOG"/>
    <property type="match status" value="1"/>
</dbReference>
<dbReference type="InterPro" id="IPR046947">
    <property type="entry name" value="LytR-like"/>
</dbReference>
<gene>
    <name evidence="6" type="primary">rgbR_4</name>
    <name evidence="6" type="ORF">ANBU17_12200</name>
</gene>
<dbReference type="SMART" id="SM00850">
    <property type="entry name" value="LytTR"/>
    <property type="match status" value="1"/>
</dbReference>
<dbReference type="Proteomes" id="UP000613208">
    <property type="component" value="Unassembled WGS sequence"/>
</dbReference>
<keyword evidence="3" id="KW-0597">Phosphoprotein</keyword>
<evidence type="ECO:0000256" key="1">
    <source>
        <dbReference type="ARBA" id="ARBA00018672"/>
    </source>
</evidence>
<accession>A0A916QA69</accession>
<dbReference type="AlphaFoldDB" id="A0A916QA69"/>
<name>A0A916QA69_9FIRM</name>
<dbReference type="GO" id="GO:0003677">
    <property type="term" value="F:DNA binding"/>
    <property type="evidence" value="ECO:0007669"/>
    <property type="project" value="UniProtKB-KW"/>
</dbReference>
<feature type="domain" description="HTH LytTR-type" evidence="5">
    <location>
        <begin position="135"/>
        <end position="232"/>
    </location>
</feature>
<dbReference type="SUPFAM" id="SSF52172">
    <property type="entry name" value="CheY-like"/>
    <property type="match status" value="1"/>
</dbReference>
<dbReference type="PROSITE" id="PS50110">
    <property type="entry name" value="RESPONSE_REGULATORY"/>
    <property type="match status" value="1"/>
</dbReference>
<organism evidence="6 7">
    <name type="scientific">Anaerostipes butyraticus</name>
    <dbReference type="NCBI Taxonomy" id="645466"/>
    <lineage>
        <taxon>Bacteria</taxon>
        <taxon>Bacillati</taxon>
        <taxon>Bacillota</taxon>
        <taxon>Clostridia</taxon>
        <taxon>Lachnospirales</taxon>
        <taxon>Lachnospiraceae</taxon>
        <taxon>Anaerostipes</taxon>
    </lineage>
</organism>
<comment type="caution">
    <text evidence="6">The sequence shown here is derived from an EMBL/GenBank/DDBJ whole genome shotgun (WGS) entry which is preliminary data.</text>
</comment>
<feature type="domain" description="Response regulatory" evidence="4">
    <location>
        <begin position="3"/>
        <end position="122"/>
    </location>
</feature>
<dbReference type="PROSITE" id="PS50930">
    <property type="entry name" value="HTH_LYTTR"/>
    <property type="match status" value="1"/>
</dbReference>
<keyword evidence="6" id="KW-0238">DNA-binding</keyword>
<dbReference type="PANTHER" id="PTHR37299">
    <property type="entry name" value="TRANSCRIPTIONAL REGULATOR-RELATED"/>
    <property type="match status" value="1"/>
</dbReference>
<sequence>MIKIAICDDEPIFVSNNKTIVEQFIKRKKEIVTIDEYFNGEFLLADIQEGAFFDLILLDIEMPYQNAMKLTPIIKDFLPHVLIIFITSYLKYAVDSFSLSIFRYIPKQELTSRLNQALEDAFNLIKLEQDEAYIIQTKTTFKRLLLKDILYIQKNGKNSIFVTLNGQVKLRKSLKEIYPELNHNEFIYIDKGCIVNIIHIMQIKNGEIILRNKESLSISRSHIQPTQKLISTFWGNHI</sequence>
<dbReference type="InterPro" id="IPR001789">
    <property type="entry name" value="Sig_transdc_resp-reg_receiver"/>
</dbReference>
<dbReference type="Pfam" id="PF04397">
    <property type="entry name" value="LytTR"/>
    <property type="match status" value="1"/>
</dbReference>
<dbReference type="CDD" id="cd00156">
    <property type="entry name" value="REC"/>
    <property type="match status" value="1"/>
</dbReference>
<evidence type="ECO:0000313" key="6">
    <source>
        <dbReference type="EMBL" id="GFO84873.1"/>
    </source>
</evidence>
<dbReference type="RefSeq" id="WP_201310587.1">
    <property type="nucleotide sequence ID" value="NZ_BLYI01000027.1"/>
</dbReference>
<evidence type="ECO:0000259" key="4">
    <source>
        <dbReference type="PROSITE" id="PS50110"/>
    </source>
</evidence>
<feature type="modified residue" description="4-aspartylphosphate" evidence="3">
    <location>
        <position position="59"/>
    </location>
</feature>
<dbReference type="GO" id="GO:0000156">
    <property type="term" value="F:phosphorelay response regulator activity"/>
    <property type="evidence" value="ECO:0007669"/>
    <property type="project" value="InterPro"/>
</dbReference>
<evidence type="ECO:0000259" key="5">
    <source>
        <dbReference type="PROSITE" id="PS50930"/>
    </source>
</evidence>
<keyword evidence="7" id="KW-1185">Reference proteome</keyword>
<evidence type="ECO:0000313" key="7">
    <source>
        <dbReference type="Proteomes" id="UP000613208"/>
    </source>
</evidence>
<evidence type="ECO:0000256" key="2">
    <source>
        <dbReference type="ARBA" id="ARBA00024867"/>
    </source>
</evidence>
<proteinExistence type="predicted"/>
<dbReference type="InterPro" id="IPR011006">
    <property type="entry name" value="CheY-like_superfamily"/>
</dbReference>
<reference evidence="6" key="1">
    <citation type="submission" date="2020-06" db="EMBL/GenBank/DDBJ databases">
        <title>Characterization of fructooligosaccharide metabolism and fructooligosaccharide-degrading enzymes in human commensal butyrate producers.</title>
        <authorList>
            <person name="Tanno H."/>
            <person name="Fujii T."/>
            <person name="Hirano K."/>
            <person name="Maeno S."/>
            <person name="Tonozuka T."/>
            <person name="Sakamoto M."/>
            <person name="Ohkuma M."/>
            <person name="Tochio T."/>
            <person name="Endo A."/>
        </authorList>
    </citation>
    <scope>NUCLEOTIDE SEQUENCE</scope>
    <source>
        <strain evidence="6">JCM 17466</strain>
    </source>
</reference>
<dbReference type="InterPro" id="IPR007492">
    <property type="entry name" value="LytTR_DNA-bd_dom"/>
</dbReference>
<comment type="function">
    <text evidence="2">May play the central regulatory role in sporulation. It may be an element of the effector pathway responsible for the activation of sporulation genes in response to nutritional stress. Spo0A may act in concert with spo0H (a sigma factor) to control the expression of some genes that are critical to the sporulation process.</text>
</comment>
<dbReference type="Gene3D" id="2.40.50.1020">
    <property type="entry name" value="LytTr DNA-binding domain"/>
    <property type="match status" value="1"/>
</dbReference>
<dbReference type="Pfam" id="PF00072">
    <property type="entry name" value="Response_reg"/>
    <property type="match status" value="1"/>
</dbReference>
<protein>
    <recommendedName>
        <fullName evidence="1">Stage 0 sporulation protein A homolog</fullName>
    </recommendedName>
</protein>
<evidence type="ECO:0000256" key="3">
    <source>
        <dbReference type="PROSITE-ProRule" id="PRU00169"/>
    </source>
</evidence>
<dbReference type="EMBL" id="BLYI01000027">
    <property type="protein sequence ID" value="GFO84873.1"/>
    <property type="molecule type" value="Genomic_DNA"/>
</dbReference>
<dbReference type="SMART" id="SM00448">
    <property type="entry name" value="REC"/>
    <property type="match status" value="1"/>
</dbReference>